<dbReference type="EMBL" id="JAPFFF010000001">
    <property type="protein sequence ID" value="KAK8898329.1"/>
    <property type="molecule type" value="Genomic_DNA"/>
</dbReference>
<organism evidence="2 3">
    <name type="scientific">Tritrichomonas musculus</name>
    <dbReference type="NCBI Taxonomy" id="1915356"/>
    <lineage>
        <taxon>Eukaryota</taxon>
        <taxon>Metamonada</taxon>
        <taxon>Parabasalia</taxon>
        <taxon>Tritrichomonadida</taxon>
        <taxon>Tritrichomonadidae</taxon>
        <taxon>Tritrichomonas</taxon>
    </lineage>
</organism>
<protein>
    <recommendedName>
        <fullName evidence="4">BTB domain-containing protein</fullName>
    </recommendedName>
</protein>
<evidence type="ECO:0000313" key="3">
    <source>
        <dbReference type="Proteomes" id="UP001470230"/>
    </source>
</evidence>
<evidence type="ECO:0000313" key="2">
    <source>
        <dbReference type="EMBL" id="KAK8898329.1"/>
    </source>
</evidence>
<evidence type="ECO:0008006" key="4">
    <source>
        <dbReference type="Google" id="ProtNLM"/>
    </source>
</evidence>
<evidence type="ECO:0000256" key="1">
    <source>
        <dbReference type="SAM" id="Coils"/>
    </source>
</evidence>
<gene>
    <name evidence="2" type="ORF">M9Y10_000613</name>
</gene>
<name>A0ABR2L4P6_9EUKA</name>
<accession>A0ABR2L4P6</accession>
<keyword evidence="3" id="KW-1185">Reference proteome</keyword>
<proteinExistence type="predicted"/>
<sequence>MDTSEHHLLILKGKPFYIPFSFKSLTDCPQIFRILFNEKKYEVQSDVSESIFQSFLDFWVKDVKPDINIDNYYEFCLLNQEFQYQSFENFLNSKEDILNEYERNLIKLKDKSTDDKFLIEQKISRNLDIYLIKYQEEMMSLPIQQLYRLFSNSSLTLENPDYAYQSIMSRYNETNDSEIFILLPFLDGKKLGKENLEECFQKKEEHGNFLPKFDFSSFNDSLNQKDVKISELENRLEIQSNKINQLFNLVMDDQYTANLSHFFLPIDKNWTQININEFTFSDDANKYTLKVSSTWEDSVDCSIIKLLNGKNELEGGGVWATKYCDKGSIEVIFGNNPVCVNLISFTTRDGFYQEAPSSFDILARNGSDEFVLLKSFSVFTYGKNEKRVFKFANSKSYTSYKLNFNHCSYCDKIGRCYGLAEFNIGQIIL</sequence>
<dbReference type="Proteomes" id="UP001470230">
    <property type="component" value="Unassembled WGS sequence"/>
</dbReference>
<reference evidence="2 3" key="1">
    <citation type="submission" date="2024-04" db="EMBL/GenBank/DDBJ databases">
        <title>Tritrichomonas musculus Genome.</title>
        <authorList>
            <person name="Alves-Ferreira E."/>
            <person name="Grigg M."/>
            <person name="Lorenzi H."/>
            <person name="Galac M."/>
        </authorList>
    </citation>
    <scope>NUCLEOTIDE SEQUENCE [LARGE SCALE GENOMIC DNA]</scope>
    <source>
        <strain evidence="2 3">EAF2021</strain>
    </source>
</reference>
<keyword evidence="1" id="KW-0175">Coiled coil</keyword>
<comment type="caution">
    <text evidence="2">The sequence shown here is derived from an EMBL/GenBank/DDBJ whole genome shotgun (WGS) entry which is preliminary data.</text>
</comment>
<feature type="coiled-coil region" evidence="1">
    <location>
        <begin position="222"/>
        <end position="249"/>
    </location>
</feature>